<dbReference type="PROSITE" id="PS01011">
    <property type="entry name" value="FOLYLPOLYGLU_SYNT_1"/>
    <property type="match status" value="1"/>
</dbReference>
<evidence type="ECO:0000313" key="13">
    <source>
        <dbReference type="EMBL" id="UJO14842.1"/>
    </source>
</evidence>
<comment type="catalytic activity">
    <reaction evidence="12">
        <text>(6S)-5,6,7,8-tetrahydrofolyl-(gamma-L-Glu)(n) + L-glutamate + ATP = (6S)-5,6,7,8-tetrahydrofolyl-(gamma-L-Glu)(n+1) + ADP + phosphate + H(+)</text>
        <dbReference type="Rhea" id="RHEA:10580"/>
        <dbReference type="Rhea" id="RHEA-COMP:14738"/>
        <dbReference type="Rhea" id="RHEA-COMP:14740"/>
        <dbReference type="ChEBI" id="CHEBI:15378"/>
        <dbReference type="ChEBI" id="CHEBI:29985"/>
        <dbReference type="ChEBI" id="CHEBI:30616"/>
        <dbReference type="ChEBI" id="CHEBI:43474"/>
        <dbReference type="ChEBI" id="CHEBI:141005"/>
        <dbReference type="ChEBI" id="CHEBI:456216"/>
        <dbReference type="EC" id="6.3.2.17"/>
    </reaction>
</comment>
<dbReference type="Gene3D" id="3.40.1190.10">
    <property type="entry name" value="Mur-like, catalytic domain"/>
    <property type="match status" value="1"/>
</dbReference>
<evidence type="ECO:0000256" key="1">
    <source>
        <dbReference type="ARBA" id="ARBA00005150"/>
    </source>
</evidence>
<evidence type="ECO:0000256" key="12">
    <source>
        <dbReference type="ARBA" id="ARBA00047493"/>
    </source>
</evidence>
<keyword evidence="14" id="KW-1185">Reference proteome</keyword>
<dbReference type="RefSeq" id="XP_047759208.1">
    <property type="nucleotide sequence ID" value="XM_047907094.1"/>
</dbReference>
<keyword evidence="8" id="KW-0067">ATP-binding</keyword>
<dbReference type="GO" id="GO:0005829">
    <property type="term" value="C:cytosol"/>
    <property type="evidence" value="ECO:0007669"/>
    <property type="project" value="TreeGrafter"/>
</dbReference>
<dbReference type="EC" id="6.3.2.17" evidence="3"/>
<dbReference type="SUPFAM" id="SSF53623">
    <property type="entry name" value="MurD-like peptide ligases, catalytic domain"/>
    <property type="match status" value="1"/>
</dbReference>
<keyword evidence="7" id="KW-0547">Nucleotide-binding</keyword>
<evidence type="ECO:0000256" key="10">
    <source>
        <dbReference type="ARBA" id="ARBA00030592"/>
    </source>
</evidence>
<dbReference type="GeneID" id="71987824"/>
<reference evidence="13" key="2">
    <citation type="journal article" date="2022" name="Microb. Genom.">
        <title>A chromosome-scale genome assembly of the tomato pathogen Cladosporium fulvum reveals a compartmentalized genome architecture and the presence of a dispensable chromosome.</title>
        <authorList>
            <person name="Zaccaron A.Z."/>
            <person name="Chen L.H."/>
            <person name="Samaras A."/>
            <person name="Stergiopoulos I."/>
        </authorList>
    </citation>
    <scope>NUCLEOTIDE SEQUENCE</scope>
    <source>
        <strain evidence="13">Race5_Kim</strain>
    </source>
</reference>
<dbReference type="Gene3D" id="3.90.190.20">
    <property type="entry name" value="Mur ligase, C-terminal domain"/>
    <property type="match status" value="1"/>
</dbReference>
<dbReference type="GO" id="GO:0005524">
    <property type="term" value="F:ATP binding"/>
    <property type="evidence" value="ECO:0007669"/>
    <property type="project" value="UniProtKB-KW"/>
</dbReference>
<evidence type="ECO:0000256" key="7">
    <source>
        <dbReference type="ARBA" id="ARBA00022741"/>
    </source>
</evidence>
<evidence type="ECO:0000256" key="2">
    <source>
        <dbReference type="ARBA" id="ARBA00008276"/>
    </source>
</evidence>
<dbReference type="PANTHER" id="PTHR11136">
    <property type="entry name" value="FOLYLPOLYGLUTAMATE SYNTHASE-RELATED"/>
    <property type="match status" value="1"/>
</dbReference>
<evidence type="ECO:0000256" key="8">
    <source>
        <dbReference type="ARBA" id="ARBA00022840"/>
    </source>
</evidence>
<evidence type="ECO:0000256" key="6">
    <source>
        <dbReference type="ARBA" id="ARBA00022723"/>
    </source>
</evidence>
<dbReference type="GO" id="GO:0006730">
    <property type="term" value="P:one-carbon metabolic process"/>
    <property type="evidence" value="ECO:0007669"/>
    <property type="project" value="UniProtKB-KW"/>
</dbReference>
<dbReference type="SUPFAM" id="SSF53244">
    <property type="entry name" value="MurD-like peptide ligases, peptide-binding domain"/>
    <property type="match status" value="1"/>
</dbReference>
<dbReference type="NCBIfam" id="TIGR01499">
    <property type="entry name" value="folC"/>
    <property type="match status" value="1"/>
</dbReference>
<evidence type="ECO:0000256" key="5">
    <source>
        <dbReference type="ARBA" id="ARBA00022598"/>
    </source>
</evidence>
<dbReference type="InterPro" id="IPR018109">
    <property type="entry name" value="Folylpolyglutamate_synth_CS"/>
</dbReference>
<protein>
    <recommendedName>
        <fullName evidence="3">tetrahydrofolate synthase</fullName>
        <ecNumber evidence="3">6.3.2.17</ecNumber>
    </recommendedName>
    <alternativeName>
        <fullName evidence="11">Folylpoly-gamma-glutamate synthetase</fullName>
    </alternativeName>
    <alternativeName>
        <fullName evidence="10">Tetrahydrofolylpolyglutamate synthase</fullName>
    </alternativeName>
</protein>
<dbReference type="KEGG" id="ffu:CLAFUR5_07946"/>
<dbReference type="GO" id="GO:0005739">
    <property type="term" value="C:mitochondrion"/>
    <property type="evidence" value="ECO:0007669"/>
    <property type="project" value="TreeGrafter"/>
</dbReference>
<dbReference type="PANTHER" id="PTHR11136:SF5">
    <property type="entry name" value="FOLYLPOLYGLUTAMATE SYNTHASE, MITOCHONDRIAL"/>
    <property type="match status" value="1"/>
</dbReference>
<keyword evidence="6" id="KW-0479">Metal-binding</keyword>
<sequence length="539" mass="58960">MHAGLAWLGLAPKTARPAKIFQSCTRIADFKVPLGHPVRQASPMASSSQNVSVSIQSNGDDRTYEQAMAILESRRRTNRPLTSADSAPKNRGVPSKVGMAEWLSALGHTEADVNALSIIHVAGTKGKGSTCSFIESMLRAHASRTSFPRNIGLYTSPHLIYPEERIRIGFQPLSRDLLAKYFFEVYDLLPQLATELDISKSPIERGPRYLQLWALLAFHVFIREGVDATIVETHSGGEHDATNVVSKPVVTAVTSLGMDHIDMLGPTFEDIAWHKAGIYKKGAVALSTTQAPSALDVLQQRSKQVEASLIVVDQDSRLPAKASQLNPSVQRKNASLAAAVAQAFLERTAPAGQGELTVEDVRMGVEQWSWPGRYQTVTRGQHTWFLDAAHNEMSIALAAQWFEETSLDFAGPERGVSRTVVFSHINELRDADALLEQLAAALKACSVDVQHVVFTTYADAVESASKVSESSLYFETIWRRYLPNTLVTHEPTITGAVNRVKTFAAEDRVAHTLVTGSQSLVGPVLRLLQHDHAVRSATD</sequence>
<dbReference type="Proteomes" id="UP000756132">
    <property type="component" value="Chromosome 3"/>
</dbReference>
<dbReference type="AlphaFoldDB" id="A0A9Q8LCC4"/>
<keyword evidence="4" id="KW-0554">One-carbon metabolism</keyword>
<keyword evidence="5" id="KW-0436">Ligase</keyword>
<name>A0A9Q8LCC4_PASFU</name>
<accession>A0A9Q8LCC4</accession>
<gene>
    <name evidence="13" type="ORF">CLAFUR5_07946</name>
</gene>
<evidence type="ECO:0000313" key="14">
    <source>
        <dbReference type="Proteomes" id="UP000756132"/>
    </source>
</evidence>
<comment type="similarity">
    <text evidence="2">Belongs to the folylpolyglutamate synthase family.</text>
</comment>
<evidence type="ECO:0000256" key="11">
    <source>
        <dbReference type="ARBA" id="ARBA00030876"/>
    </source>
</evidence>
<reference evidence="13" key="1">
    <citation type="submission" date="2021-12" db="EMBL/GenBank/DDBJ databases">
        <authorList>
            <person name="Zaccaron A."/>
            <person name="Stergiopoulos I."/>
        </authorList>
    </citation>
    <scope>NUCLEOTIDE SEQUENCE</scope>
    <source>
        <strain evidence="13">Race5_Kim</strain>
    </source>
</reference>
<keyword evidence="9" id="KW-0460">Magnesium</keyword>
<dbReference type="GO" id="GO:0046872">
    <property type="term" value="F:metal ion binding"/>
    <property type="evidence" value="ECO:0007669"/>
    <property type="project" value="UniProtKB-KW"/>
</dbReference>
<dbReference type="InterPro" id="IPR036565">
    <property type="entry name" value="Mur-like_cat_sf"/>
</dbReference>
<dbReference type="EMBL" id="CP090165">
    <property type="protein sequence ID" value="UJO14842.1"/>
    <property type="molecule type" value="Genomic_DNA"/>
</dbReference>
<organism evidence="13 14">
    <name type="scientific">Passalora fulva</name>
    <name type="common">Tomato leaf mold</name>
    <name type="synonym">Cladosporium fulvum</name>
    <dbReference type="NCBI Taxonomy" id="5499"/>
    <lineage>
        <taxon>Eukaryota</taxon>
        <taxon>Fungi</taxon>
        <taxon>Dikarya</taxon>
        <taxon>Ascomycota</taxon>
        <taxon>Pezizomycotina</taxon>
        <taxon>Dothideomycetes</taxon>
        <taxon>Dothideomycetidae</taxon>
        <taxon>Mycosphaerellales</taxon>
        <taxon>Mycosphaerellaceae</taxon>
        <taxon>Fulvia</taxon>
    </lineage>
</organism>
<dbReference type="GO" id="GO:0004326">
    <property type="term" value="F:tetrahydrofolylpolyglutamate synthase activity"/>
    <property type="evidence" value="ECO:0007669"/>
    <property type="project" value="UniProtKB-EC"/>
</dbReference>
<dbReference type="InterPro" id="IPR036615">
    <property type="entry name" value="Mur_ligase_C_dom_sf"/>
</dbReference>
<dbReference type="InterPro" id="IPR001645">
    <property type="entry name" value="Folylpolyglutamate_synth"/>
</dbReference>
<comment type="pathway">
    <text evidence="1">Cofactor biosynthesis; tetrahydrofolylpolyglutamate biosynthesis.</text>
</comment>
<proteinExistence type="inferred from homology"/>
<evidence type="ECO:0000256" key="9">
    <source>
        <dbReference type="ARBA" id="ARBA00022842"/>
    </source>
</evidence>
<evidence type="ECO:0000256" key="3">
    <source>
        <dbReference type="ARBA" id="ARBA00013025"/>
    </source>
</evidence>
<evidence type="ECO:0000256" key="4">
    <source>
        <dbReference type="ARBA" id="ARBA00022563"/>
    </source>
</evidence>
<dbReference type="OrthoDB" id="5212574at2759"/>